<sequence>MKFVSWNVNGLRAAIRKGFLNYFHEIDADFFAVQEIKLQEGQIGLELEGYHQFWNYAERKGYAGTAIFTKHEPLNAYYNFDHETIQPEGRLITLEYENFYFVTVYTPNSQRTLERLPIRLEWEEQFYNYIQKLDKEKPVIICGDLNVAHQEIDLRNDKTNHGNSGFTKEEREKMTRLLDSGFTDTLRYFYPQEEGLYTWWSYMKTVRERNIGWRIDYFIVSDRLRDQLQSANIHADIYGSDHCPIYLEMNDLKTKI</sequence>
<accession>A0ABS6GPB4</accession>
<dbReference type="EC" id="3.1.11.2" evidence="6"/>
<dbReference type="InterPro" id="IPR020847">
    <property type="entry name" value="AP_endonuclease_F1_BS"/>
</dbReference>
<reference evidence="6 7" key="1">
    <citation type="journal article" date="2011" name="Int. J. Syst. Evol. Microbiol.">
        <title>Allobacillus halotolerans gen. nov., sp. nov. isolated from shrimp paste.</title>
        <authorList>
            <person name="Sheu S.Y."/>
            <person name="Arun A.B."/>
            <person name="Jiang S.R."/>
            <person name="Young C.C."/>
            <person name="Chen W.M."/>
        </authorList>
    </citation>
    <scope>NUCLEOTIDE SEQUENCE [LARGE SCALE GENOMIC DNA]</scope>
    <source>
        <strain evidence="6 7">LMG 24826</strain>
    </source>
</reference>
<dbReference type="NCBIfam" id="TIGR00195">
    <property type="entry name" value="exoDNase_III"/>
    <property type="match status" value="1"/>
</dbReference>
<keyword evidence="2" id="KW-0479">Metal-binding</keyword>
<dbReference type="GO" id="GO:0008311">
    <property type="term" value="F:double-stranded DNA 3'-5' DNA exonuclease activity"/>
    <property type="evidence" value="ECO:0007669"/>
    <property type="project" value="UniProtKB-EC"/>
</dbReference>
<dbReference type="RefSeq" id="WP_216686899.1">
    <property type="nucleotide sequence ID" value="NZ_CAUPKR010000020.1"/>
</dbReference>
<dbReference type="PROSITE" id="PS51435">
    <property type="entry name" value="AP_NUCLEASE_F1_4"/>
    <property type="match status" value="1"/>
</dbReference>
<dbReference type="CDD" id="cd09087">
    <property type="entry name" value="Ape1-like_AP-endo"/>
    <property type="match status" value="1"/>
</dbReference>
<comment type="caution">
    <text evidence="6">The sequence shown here is derived from an EMBL/GenBank/DDBJ whole genome shotgun (WGS) entry which is preliminary data.</text>
</comment>
<gene>
    <name evidence="6" type="primary">xth</name>
    <name evidence="6" type="ORF">KQ486_04595</name>
</gene>
<dbReference type="InterPro" id="IPR005135">
    <property type="entry name" value="Endo/exonuclease/phosphatase"/>
</dbReference>
<proteinExistence type="predicted"/>
<evidence type="ECO:0000313" key="7">
    <source>
        <dbReference type="Proteomes" id="UP000812672"/>
    </source>
</evidence>
<keyword evidence="3 6" id="KW-0378">Hydrolase</keyword>
<comment type="cofactor">
    <cofactor evidence="1">
        <name>Mg(2+)</name>
        <dbReference type="ChEBI" id="CHEBI:18420"/>
    </cofactor>
</comment>
<dbReference type="Pfam" id="PF03372">
    <property type="entry name" value="Exo_endo_phos"/>
    <property type="match status" value="1"/>
</dbReference>
<evidence type="ECO:0000256" key="1">
    <source>
        <dbReference type="ARBA" id="ARBA00001946"/>
    </source>
</evidence>
<keyword evidence="4" id="KW-0460">Magnesium</keyword>
<dbReference type="PANTHER" id="PTHR22748:SF6">
    <property type="entry name" value="DNA-(APURINIC OR APYRIMIDINIC SITE) ENDONUCLEASE"/>
    <property type="match status" value="1"/>
</dbReference>
<evidence type="ECO:0000256" key="4">
    <source>
        <dbReference type="ARBA" id="ARBA00022842"/>
    </source>
</evidence>
<evidence type="ECO:0000256" key="3">
    <source>
        <dbReference type="ARBA" id="ARBA00022801"/>
    </source>
</evidence>
<dbReference type="Proteomes" id="UP000812672">
    <property type="component" value="Unassembled WGS sequence"/>
</dbReference>
<protein>
    <submittedName>
        <fullName evidence="6">Exodeoxyribonuclease III</fullName>
        <ecNumber evidence="6">3.1.11.2</ecNumber>
    </submittedName>
</protein>
<organism evidence="6 7">
    <name type="scientific">Allobacillus halotolerans</name>
    <dbReference type="NCBI Taxonomy" id="570278"/>
    <lineage>
        <taxon>Bacteria</taxon>
        <taxon>Bacillati</taxon>
        <taxon>Bacillota</taxon>
        <taxon>Bacilli</taxon>
        <taxon>Bacillales</taxon>
        <taxon>Bacillaceae</taxon>
        <taxon>Allobacillus</taxon>
    </lineage>
</organism>
<evidence type="ECO:0000256" key="2">
    <source>
        <dbReference type="ARBA" id="ARBA00022723"/>
    </source>
</evidence>
<keyword evidence="7" id="KW-1185">Reference proteome</keyword>
<dbReference type="EMBL" id="JAHLZF010000004">
    <property type="protein sequence ID" value="MBU6080287.1"/>
    <property type="molecule type" value="Genomic_DNA"/>
</dbReference>
<feature type="domain" description="Endonuclease/exonuclease/phosphatase" evidence="5">
    <location>
        <begin position="4"/>
        <end position="242"/>
    </location>
</feature>
<evidence type="ECO:0000259" key="5">
    <source>
        <dbReference type="Pfam" id="PF03372"/>
    </source>
</evidence>
<dbReference type="PANTHER" id="PTHR22748">
    <property type="entry name" value="AP ENDONUCLEASE"/>
    <property type="match status" value="1"/>
</dbReference>
<name>A0ABS6GPB4_9BACI</name>
<dbReference type="NCBIfam" id="TIGR00633">
    <property type="entry name" value="xth"/>
    <property type="match status" value="1"/>
</dbReference>
<evidence type="ECO:0000313" key="6">
    <source>
        <dbReference type="EMBL" id="MBU6080287.1"/>
    </source>
</evidence>
<dbReference type="InterPro" id="IPR004808">
    <property type="entry name" value="AP_endonuc_1"/>
</dbReference>
<dbReference type="PROSITE" id="PS00726">
    <property type="entry name" value="AP_NUCLEASE_F1_1"/>
    <property type="match status" value="1"/>
</dbReference>